<dbReference type="PANTHER" id="PTHR30055:SF146">
    <property type="entry name" value="HTH-TYPE TRANSCRIPTIONAL DUAL REGULATOR CECR"/>
    <property type="match status" value="1"/>
</dbReference>
<keyword evidence="3" id="KW-0804">Transcription</keyword>
<dbReference type="InterPro" id="IPR050109">
    <property type="entry name" value="HTH-type_TetR-like_transc_reg"/>
</dbReference>
<dbReference type="InterPro" id="IPR009057">
    <property type="entry name" value="Homeodomain-like_sf"/>
</dbReference>
<dbReference type="RefSeq" id="WP_234977349.1">
    <property type="nucleotide sequence ID" value="NZ_FQXG01000002.1"/>
</dbReference>
<evidence type="ECO:0000313" key="6">
    <source>
        <dbReference type="EMBL" id="SHH28415.1"/>
    </source>
</evidence>
<dbReference type="InterPro" id="IPR039536">
    <property type="entry name" value="TetR_C_Proteobacteria"/>
</dbReference>
<evidence type="ECO:0000256" key="4">
    <source>
        <dbReference type="PROSITE-ProRule" id="PRU00335"/>
    </source>
</evidence>
<evidence type="ECO:0000256" key="1">
    <source>
        <dbReference type="ARBA" id="ARBA00023015"/>
    </source>
</evidence>
<dbReference type="Pfam" id="PF00440">
    <property type="entry name" value="TetR_N"/>
    <property type="match status" value="1"/>
</dbReference>
<dbReference type="EMBL" id="FQXG01000002">
    <property type="protein sequence ID" value="SHH28415.1"/>
    <property type="molecule type" value="Genomic_DNA"/>
</dbReference>
<reference evidence="7" key="1">
    <citation type="submission" date="2016-11" db="EMBL/GenBank/DDBJ databases">
        <authorList>
            <person name="Varghese N."/>
            <person name="Submissions S."/>
        </authorList>
    </citation>
    <scope>NUCLEOTIDE SEQUENCE [LARGE SCALE GENOMIC DNA]</scope>
    <source>
        <strain evidence="7">DSM 16917</strain>
    </source>
</reference>
<gene>
    <name evidence="6" type="ORF">SAMN02745129_1706</name>
</gene>
<dbReference type="PRINTS" id="PR00455">
    <property type="entry name" value="HTHTETR"/>
</dbReference>
<dbReference type="STRING" id="299255.SAMN02745129_1706"/>
<dbReference type="SUPFAM" id="SSF46689">
    <property type="entry name" value="Homeodomain-like"/>
    <property type="match status" value="1"/>
</dbReference>
<evidence type="ECO:0000256" key="3">
    <source>
        <dbReference type="ARBA" id="ARBA00023163"/>
    </source>
</evidence>
<dbReference type="GO" id="GO:0003700">
    <property type="term" value="F:DNA-binding transcription factor activity"/>
    <property type="evidence" value="ECO:0007669"/>
    <property type="project" value="TreeGrafter"/>
</dbReference>
<keyword evidence="2 4" id="KW-0238">DNA-binding</keyword>
<name>A0A1M5RQ31_9GAMM</name>
<evidence type="ECO:0000313" key="7">
    <source>
        <dbReference type="Proteomes" id="UP000184268"/>
    </source>
</evidence>
<evidence type="ECO:0000259" key="5">
    <source>
        <dbReference type="PROSITE" id="PS50977"/>
    </source>
</evidence>
<evidence type="ECO:0000256" key="2">
    <source>
        <dbReference type="ARBA" id="ARBA00023125"/>
    </source>
</evidence>
<protein>
    <submittedName>
        <fullName evidence="6">Transcriptional regulator, TetR family</fullName>
    </submittedName>
</protein>
<dbReference type="InterPro" id="IPR001647">
    <property type="entry name" value="HTH_TetR"/>
</dbReference>
<dbReference type="GO" id="GO:0000976">
    <property type="term" value="F:transcription cis-regulatory region binding"/>
    <property type="evidence" value="ECO:0007669"/>
    <property type="project" value="TreeGrafter"/>
</dbReference>
<dbReference type="InterPro" id="IPR036271">
    <property type="entry name" value="Tet_transcr_reg_TetR-rel_C_sf"/>
</dbReference>
<dbReference type="PROSITE" id="PS50977">
    <property type="entry name" value="HTH_TETR_2"/>
    <property type="match status" value="1"/>
</dbReference>
<organism evidence="6 7">
    <name type="scientific">Ferrimonas marina</name>
    <dbReference type="NCBI Taxonomy" id="299255"/>
    <lineage>
        <taxon>Bacteria</taxon>
        <taxon>Pseudomonadati</taxon>
        <taxon>Pseudomonadota</taxon>
        <taxon>Gammaproteobacteria</taxon>
        <taxon>Alteromonadales</taxon>
        <taxon>Ferrimonadaceae</taxon>
        <taxon>Ferrimonas</taxon>
    </lineage>
</organism>
<dbReference type="Pfam" id="PF14246">
    <property type="entry name" value="TetR_C_7"/>
    <property type="match status" value="1"/>
</dbReference>
<dbReference type="Gene3D" id="1.10.10.60">
    <property type="entry name" value="Homeodomain-like"/>
    <property type="match status" value="1"/>
</dbReference>
<dbReference type="PANTHER" id="PTHR30055">
    <property type="entry name" value="HTH-TYPE TRANSCRIPTIONAL REGULATOR RUTR"/>
    <property type="match status" value="1"/>
</dbReference>
<keyword evidence="1" id="KW-0805">Transcription regulation</keyword>
<feature type="domain" description="HTH tetR-type" evidence="5">
    <location>
        <begin position="10"/>
        <end position="70"/>
    </location>
</feature>
<dbReference type="Proteomes" id="UP000184268">
    <property type="component" value="Unassembled WGS sequence"/>
</dbReference>
<dbReference type="AlphaFoldDB" id="A0A1M5RQ31"/>
<sequence>MVDTLTPRSEQKRQQIVASASALFMQQGYVTTSMDEIAQHAGVSKQTVYAHFGSKDELFTYCIQSKCVGAELVPEAMLGEDIRAELMAFADRFTQMVHSEEAVYVYRLCVSQAETHPELSRRYFEAGPDRVRGILSEYLARVAAAGKLVVPDARLAAEQLLLMARGMEHLSCELGLPCEESDSQRHARLSSCIDLFLRGYQFQQ</sequence>
<dbReference type="Gene3D" id="1.10.357.10">
    <property type="entry name" value="Tetracycline Repressor, domain 2"/>
    <property type="match status" value="1"/>
</dbReference>
<feature type="DNA-binding region" description="H-T-H motif" evidence="4">
    <location>
        <begin position="33"/>
        <end position="52"/>
    </location>
</feature>
<accession>A0A1M5RQ31</accession>
<keyword evidence="7" id="KW-1185">Reference proteome</keyword>
<dbReference type="SUPFAM" id="SSF48498">
    <property type="entry name" value="Tetracyclin repressor-like, C-terminal domain"/>
    <property type="match status" value="1"/>
</dbReference>
<proteinExistence type="predicted"/>
<dbReference type="FunFam" id="1.10.10.60:FF:000141">
    <property type="entry name" value="TetR family transcriptional regulator"/>
    <property type="match status" value="1"/>
</dbReference>